<dbReference type="Pfam" id="PF07228">
    <property type="entry name" value="SpoIIE"/>
    <property type="match status" value="1"/>
</dbReference>
<evidence type="ECO:0000313" key="6">
    <source>
        <dbReference type="Proteomes" id="UP000199012"/>
    </source>
</evidence>
<protein>
    <submittedName>
        <fullName evidence="5">PAS domain S-box-containing protein</fullName>
    </submittedName>
</protein>
<dbReference type="InterPro" id="IPR001610">
    <property type="entry name" value="PAC"/>
</dbReference>
<organism evidence="5 6">
    <name type="scientific">Cellulomonas marina</name>
    <dbReference type="NCBI Taxonomy" id="988821"/>
    <lineage>
        <taxon>Bacteria</taxon>
        <taxon>Bacillati</taxon>
        <taxon>Actinomycetota</taxon>
        <taxon>Actinomycetes</taxon>
        <taxon>Micrococcales</taxon>
        <taxon>Cellulomonadaceae</taxon>
        <taxon>Cellulomonas</taxon>
    </lineage>
</organism>
<evidence type="ECO:0000256" key="2">
    <source>
        <dbReference type="SAM" id="MobiDB-lite"/>
    </source>
</evidence>
<feature type="region of interest" description="Disordered" evidence="2">
    <location>
        <begin position="853"/>
        <end position="874"/>
    </location>
</feature>
<dbReference type="AlphaFoldDB" id="A0A1I1AUD9"/>
<evidence type="ECO:0000259" key="3">
    <source>
        <dbReference type="PROSITE" id="PS50112"/>
    </source>
</evidence>
<dbReference type="PROSITE" id="PS50112">
    <property type="entry name" value="PAS"/>
    <property type="match status" value="1"/>
</dbReference>
<dbReference type="GO" id="GO:0016791">
    <property type="term" value="F:phosphatase activity"/>
    <property type="evidence" value="ECO:0007669"/>
    <property type="project" value="TreeGrafter"/>
</dbReference>
<dbReference type="Proteomes" id="UP000199012">
    <property type="component" value="Unassembled WGS sequence"/>
</dbReference>
<dbReference type="Gene3D" id="2.10.70.100">
    <property type="match status" value="1"/>
</dbReference>
<name>A0A1I1AUD9_9CELL</name>
<dbReference type="InterPro" id="IPR000014">
    <property type="entry name" value="PAS"/>
</dbReference>
<dbReference type="RefSeq" id="WP_175499616.1">
    <property type="nucleotide sequence ID" value="NZ_BONM01000045.1"/>
</dbReference>
<dbReference type="Pfam" id="PF08447">
    <property type="entry name" value="PAS_3"/>
    <property type="match status" value="1"/>
</dbReference>
<dbReference type="EMBL" id="FOKA01000023">
    <property type="protein sequence ID" value="SFB41699.1"/>
    <property type="molecule type" value="Genomic_DNA"/>
</dbReference>
<dbReference type="InterPro" id="IPR035965">
    <property type="entry name" value="PAS-like_dom_sf"/>
</dbReference>
<feature type="domain" description="PAC" evidence="4">
    <location>
        <begin position="264"/>
        <end position="316"/>
    </location>
</feature>
<reference evidence="5 6" key="1">
    <citation type="submission" date="2016-10" db="EMBL/GenBank/DDBJ databases">
        <authorList>
            <person name="de Groot N.N."/>
        </authorList>
    </citation>
    <scope>NUCLEOTIDE SEQUENCE [LARGE SCALE GENOMIC DNA]</scope>
    <source>
        <strain evidence="5 6">CGMCC 4.6945</strain>
    </source>
</reference>
<dbReference type="InterPro" id="IPR000700">
    <property type="entry name" value="PAS-assoc_C"/>
</dbReference>
<dbReference type="InterPro" id="IPR013655">
    <property type="entry name" value="PAS_fold_3"/>
</dbReference>
<dbReference type="SMART" id="SM00331">
    <property type="entry name" value="PP2C_SIG"/>
    <property type="match status" value="1"/>
</dbReference>
<dbReference type="Pfam" id="PF08448">
    <property type="entry name" value="PAS_4"/>
    <property type="match status" value="1"/>
</dbReference>
<dbReference type="CDD" id="cd00130">
    <property type="entry name" value="PAS"/>
    <property type="match status" value="2"/>
</dbReference>
<dbReference type="SUPFAM" id="SSF55785">
    <property type="entry name" value="PYP-like sensor domain (PAS domain)"/>
    <property type="match status" value="2"/>
</dbReference>
<evidence type="ECO:0000313" key="5">
    <source>
        <dbReference type="EMBL" id="SFB41699.1"/>
    </source>
</evidence>
<proteinExistence type="predicted"/>
<keyword evidence="6" id="KW-1185">Reference proteome</keyword>
<dbReference type="STRING" id="988821.SAMN05421867_12318"/>
<dbReference type="InterPro" id="IPR003018">
    <property type="entry name" value="GAF"/>
</dbReference>
<sequence length="874" mass="92169">MDAAARGTGDVDQDAQAARTAVADARRTESARRLLAAATSRGDAALQVVAALAARLLRAPSAEVCLLTDERVVVGAVGPGPGPAGTRTSLEAALCTRVVARGEELVVTDAVHDPRTADAEAVRAGGLVAYVAVPLVGDAGHAVGAVCVHGPEPRVWTGAEVEALRELAAAAAGQCEVARLDHQYADAERSDLLATAAEAAGLGTFRWDLRDGSLHWDAALLEAFGYDEQSFGGTIDAFDARLHPADLPPVRVALSEAIAACGVYEAEFRVVRPDGTTRWISARGRALPGPGGEAEQVVGVTTDTTALRVGEERVREILEGMSVGYFRLDADWRFSYVNTAAERILGAPRDRLLGEVVWEAFPAAVGSTFESSYRGVAATGEPAVFDAYYPAPLDAWFEVRAVPEDGGVAAYFTDVTARRRALEATERAQRRSALLAGVAGVLAETLDPVAALEAVVGVLVPELADLAVASLLDDGHGPWEHRLRDVAGRDADPARSDDLEQYLRLRVPALTRTSPVARALSTGRPVTVVQAGEQAAGDLLDAGPAHELLQRLAPHATVVLPVRGRGHTRGLLTLVNRAERGTFSPDDLGTLADVVSQVGLALDNAHLNATRRTLVEELQRSLLTALPEPDHLHLVARYVPATRGAQIGGDWYDAFLVRDGSTCLVIGDVAGHDLRAAVAMAQVRNVLRGGAHAVVEPPAIILGSLDLAMHDLAIGSLTTAVLAKVEQTPELAAAGRRRLRWSNAGHLPPLLVHPDGRAELLARPSDILLGLVTGADRHDHVAELDPGSLLLLYTDGLVERRGEGLTQGLERLRTTAEGLAGLPTGEFCDRLIAALAPDAQDDVALLAVRLHPEDQERPAEAGPRVLPADLRAEG</sequence>
<dbReference type="Pfam" id="PF01590">
    <property type="entry name" value="GAF"/>
    <property type="match status" value="2"/>
</dbReference>
<accession>A0A1I1AUD9</accession>
<dbReference type="SUPFAM" id="SSF81606">
    <property type="entry name" value="PP2C-like"/>
    <property type="match status" value="1"/>
</dbReference>
<dbReference type="Gene3D" id="3.30.450.40">
    <property type="match status" value="2"/>
</dbReference>
<dbReference type="InterPro" id="IPR029016">
    <property type="entry name" value="GAF-like_dom_sf"/>
</dbReference>
<dbReference type="NCBIfam" id="TIGR00229">
    <property type="entry name" value="sensory_box"/>
    <property type="match status" value="2"/>
</dbReference>
<dbReference type="Gene3D" id="3.30.450.20">
    <property type="entry name" value="PAS domain"/>
    <property type="match status" value="2"/>
</dbReference>
<dbReference type="Gene3D" id="3.60.40.10">
    <property type="entry name" value="PPM-type phosphatase domain"/>
    <property type="match status" value="1"/>
</dbReference>
<dbReference type="SMART" id="SM00086">
    <property type="entry name" value="PAC"/>
    <property type="match status" value="1"/>
</dbReference>
<dbReference type="SUPFAM" id="SSF55781">
    <property type="entry name" value="GAF domain-like"/>
    <property type="match status" value="2"/>
</dbReference>
<dbReference type="PANTHER" id="PTHR43156:SF2">
    <property type="entry name" value="STAGE II SPORULATION PROTEIN E"/>
    <property type="match status" value="1"/>
</dbReference>
<dbReference type="InterPro" id="IPR001932">
    <property type="entry name" value="PPM-type_phosphatase-like_dom"/>
</dbReference>
<keyword evidence="1" id="KW-0378">Hydrolase</keyword>
<dbReference type="PANTHER" id="PTHR43156">
    <property type="entry name" value="STAGE II SPORULATION PROTEIN E-RELATED"/>
    <property type="match status" value="1"/>
</dbReference>
<feature type="domain" description="PAS" evidence="3">
    <location>
        <begin position="310"/>
        <end position="355"/>
    </location>
</feature>
<dbReference type="SMART" id="SM00065">
    <property type="entry name" value="GAF"/>
    <property type="match status" value="2"/>
</dbReference>
<evidence type="ECO:0000259" key="4">
    <source>
        <dbReference type="PROSITE" id="PS50113"/>
    </source>
</evidence>
<evidence type="ECO:0000256" key="1">
    <source>
        <dbReference type="ARBA" id="ARBA00022801"/>
    </source>
</evidence>
<gene>
    <name evidence="5" type="ORF">SAMN05421867_12318</name>
</gene>
<dbReference type="PROSITE" id="PS50113">
    <property type="entry name" value="PAC"/>
    <property type="match status" value="1"/>
</dbReference>
<dbReference type="SMART" id="SM00091">
    <property type="entry name" value="PAS"/>
    <property type="match status" value="2"/>
</dbReference>
<dbReference type="InterPro" id="IPR036457">
    <property type="entry name" value="PPM-type-like_dom_sf"/>
</dbReference>
<dbReference type="InterPro" id="IPR052016">
    <property type="entry name" value="Bact_Sigma-Reg"/>
</dbReference>
<dbReference type="InterPro" id="IPR013656">
    <property type="entry name" value="PAS_4"/>
</dbReference>